<dbReference type="Gene3D" id="3.30.450.40">
    <property type="match status" value="1"/>
</dbReference>
<dbReference type="GO" id="GO:0045892">
    <property type="term" value="P:negative regulation of DNA-templated transcription"/>
    <property type="evidence" value="ECO:0007669"/>
    <property type="project" value="TreeGrafter"/>
</dbReference>
<dbReference type="PANTHER" id="PTHR30136">
    <property type="entry name" value="HELIX-TURN-HELIX TRANSCRIPTIONAL REGULATOR, ICLR FAMILY"/>
    <property type="match status" value="1"/>
</dbReference>
<evidence type="ECO:0000259" key="5">
    <source>
        <dbReference type="PROSITE" id="PS51078"/>
    </source>
</evidence>
<feature type="domain" description="HTH iclR-type" evidence="4">
    <location>
        <begin position="21"/>
        <end position="83"/>
    </location>
</feature>
<feature type="domain" description="IclR-ED" evidence="5">
    <location>
        <begin position="84"/>
        <end position="266"/>
    </location>
</feature>
<keyword evidence="3" id="KW-0804">Transcription</keyword>
<dbReference type="SUPFAM" id="SSF55781">
    <property type="entry name" value="GAF domain-like"/>
    <property type="match status" value="1"/>
</dbReference>
<reference evidence="6 7" key="1">
    <citation type="submission" date="2019-06" db="EMBL/GenBank/DDBJ databases">
        <title>Sequencing the genomes of 1000 actinobacteria strains.</title>
        <authorList>
            <person name="Klenk H.-P."/>
        </authorList>
    </citation>
    <scope>NUCLEOTIDE SEQUENCE [LARGE SCALE GENOMIC DNA]</scope>
    <source>
        <strain evidence="6 7">DSM 12335</strain>
    </source>
</reference>
<evidence type="ECO:0000256" key="2">
    <source>
        <dbReference type="ARBA" id="ARBA00023125"/>
    </source>
</evidence>
<dbReference type="PROSITE" id="PS51077">
    <property type="entry name" value="HTH_ICLR"/>
    <property type="match status" value="1"/>
</dbReference>
<dbReference type="AlphaFoldDB" id="A0A542YLW2"/>
<dbReference type="GO" id="GO:0003677">
    <property type="term" value="F:DNA binding"/>
    <property type="evidence" value="ECO:0007669"/>
    <property type="project" value="UniProtKB-KW"/>
</dbReference>
<dbReference type="GO" id="GO:0003700">
    <property type="term" value="F:DNA-binding transcription factor activity"/>
    <property type="evidence" value="ECO:0007669"/>
    <property type="project" value="TreeGrafter"/>
</dbReference>
<dbReference type="InterPro" id="IPR050707">
    <property type="entry name" value="HTH_MetabolicPath_Reg"/>
</dbReference>
<keyword evidence="7" id="KW-1185">Reference proteome</keyword>
<dbReference type="InterPro" id="IPR014757">
    <property type="entry name" value="Tscrpt_reg_IclR_C"/>
</dbReference>
<dbReference type="Proteomes" id="UP000319516">
    <property type="component" value="Unassembled WGS sequence"/>
</dbReference>
<gene>
    <name evidence="6" type="ORF">FB467_0137</name>
</gene>
<dbReference type="RefSeq" id="WP_141783378.1">
    <property type="nucleotide sequence ID" value="NZ_BAAAIK010000008.1"/>
</dbReference>
<dbReference type="InterPro" id="IPR005471">
    <property type="entry name" value="Tscrpt_reg_IclR_N"/>
</dbReference>
<dbReference type="Gene3D" id="1.10.10.10">
    <property type="entry name" value="Winged helix-like DNA-binding domain superfamily/Winged helix DNA-binding domain"/>
    <property type="match status" value="1"/>
</dbReference>
<dbReference type="InterPro" id="IPR029016">
    <property type="entry name" value="GAF-like_dom_sf"/>
</dbReference>
<proteinExistence type="predicted"/>
<evidence type="ECO:0000256" key="1">
    <source>
        <dbReference type="ARBA" id="ARBA00023015"/>
    </source>
</evidence>
<evidence type="ECO:0000313" key="6">
    <source>
        <dbReference type="EMBL" id="TQL49072.1"/>
    </source>
</evidence>
<organism evidence="6 7">
    <name type="scientific">Ornithinicoccus hortensis</name>
    <dbReference type="NCBI Taxonomy" id="82346"/>
    <lineage>
        <taxon>Bacteria</taxon>
        <taxon>Bacillati</taxon>
        <taxon>Actinomycetota</taxon>
        <taxon>Actinomycetes</taxon>
        <taxon>Micrococcales</taxon>
        <taxon>Intrasporangiaceae</taxon>
        <taxon>Ornithinicoccus</taxon>
    </lineage>
</organism>
<dbReference type="Pfam" id="PF01614">
    <property type="entry name" value="IclR_C"/>
    <property type="match status" value="1"/>
</dbReference>
<dbReference type="SUPFAM" id="SSF46785">
    <property type="entry name" value="Winged helix' DNA-binding domain"/>
    <property type="match status" value="1"/>
</dbReference>
<keyword evidence="2" id="KW-0238">DNA-binding</keyword>
<dbReference type="EMBL" id="VFOP01000001">
    <property type="protein sequence ID" value="TQL49072.1"/>
    <property type="molecule type" value="Genomic_DNA"/>
</dbReference>
<sequence>MSVTRSEVPRRASEGSGQRAASVIVNVIDVLRCFTVEAPLQGVTEIAAQVGLHKSSVSRILATLEGEAIVERDEASRKFRLGLGLIAVAGPLLANLDVRRVSLPMLQELSAEIGETVALVVWDGTEAVTVEQVASTQNIKHTAPLGTRYASALNSSVQVFLADLPPERARELVESGPSALPPGAGVGTQEVVGRLDRVRERGYAVNQGDTFAEEVGICAPVRDHRGQVVAGLLMAAPFYRVGPDRADELGARVAAVARQISARLGAPPGPPASD</sequence>
<dbReference type="Pfam" id="PF09339">
    <property type="entry name" value="HTH_IclR"/>
    <property type="match status" value="1"/>
</dbReference>
<name>A0A542YLW2_9MICO</name>
<dbReference type="InterPro" id="IPR036388">
    <property type="entry name" value="WH-like_DNA-bd_sf"/>
</dbReference>
<dbReference type="InterPro" id="IPR036390">
    <property type="entry name" value="WH_DNA-bd_sf"/>
</dbReference>
<dbReference type="OrthoDB" id="7274111at2"/>
<dbReference type="SMART" id="SM00346">
    <property type="entry name" value="HTH_ICLR"/>
    <property type="match status" value="1"/>
</dbReference>
<protein>
    <submittedName>
        <fullName evidence="6">IclR family transcriptional regulator</fullName>
    </submittedName>
</protein>
<comment type="caution">
    <text evidence="6">The sequence shown here is derived from an EMBL/GenBank/DDBJ whole genome shotgun (WGS) entry which is preliminary data.</text>
</comment>
<dbReference type="PANTHER" id="PTHR30136:SF24">
    <property type="entry name" value="HTH-TYPE TRANSCRIPTIONAL REPRESSOR ALLR"/>
    <property type="match status" value="1"/>
</dbReference>
<evidence type="ECO:0000313" key="7">
    <source>
        <dbReference type="Proteomes" id="UP000319516"/>
    </source>
</evidence>
<evidence type="ECO:0000256" key="3">
    <source>
        <dbReference type="ARBA" id="ARBA00023163"/>
    </source>
</evidence>
<dbReference type="PROSITE" id="PS51078">
    <property type="entry name" value="ICLR_ED"/>
    <property type="match status" value="1"/>
</dbReference>
<evidence type="ECO:0000259" key="4">
    <source>
        <dbReference type="PROSITE" id="PS51077"/>
    </source>
</evidence>
<accession>A0A542YLW2</accession>
<keyword evidence="1" id="KW-0805">Transcription regulation</keyword>